<gene>
    <name evidence="1" type="ORF">H5410_031996</name>
</gene>
<evidence type="ECO:0000313" key="1">
    <source>
        <dbReference type="EMBL" id="KAG5600626.1"/>
    </source>
</evidence>
<sequence>MGFWEPSIVTFKFLDFEVTPTLEEIGDFLSLLDLHIFRSLRFVDGRHIELDFLFQRFGSSEGYCEYQREFECIRGAWEYMRPIIESHEDHLQNWVGALIGREKWCTFFNNLTGEAI</sequence>
<protein>
    <submittedName>
        <fullName evidence="1">Uncharacterized protein</fullName>
    </submittedName>
</protein>
<keyword evidence="2" id="KW-1185">Reference proteome</keyword>
<dbReference type="AlphaFoldDB" id="A0A9J5YJT1"/>
<dbReference type="Proteomes" id="UP000824120">
    <property type="component" value="Chromosome 6"/>
</dbReference>
<proteinExistence type="predicted"/>
<accession>A0A9J5YJT1</accession>
<dbReference type="OrthoDB" id="1321290at2759"/>
<name>A0A9J5YJT1_SOLCO</name>
<evidence type="ECO:0000313" key="2">
    <source>
        <dbReference type="Proteomes" id="UP000824120"/>
    </source>
</evidence>
<dbReference type="EMBL" id="JACXVP010000006">
    <property type="protein sequence ID" value="KAG5600626.1"/>
    <property type="molecule type" value="Genomic_DNA"/>
</dbReference>
<reference evidence="1 2" key="1">
    <citation type="submission" date="2020-09" db="EMBL/GenBank/DDBJ databases">
        <title>De no assembly of potato wild relative species, Solanum commersonii.</title>
        <authorList>
            <person name="Cho K."/>
        </authorList>
    </citation>
    <scope>NUCLEOTIDE SEQUENCE [LARGE SCALE GENOMIC DNA]</scope>
    <source>
        <strain evidence="1">LZ3.2</strain>
        <tissue evidence="1">Leaf</tissue>
    </source>
</reference>
<comment type="caution">
    <text evidence="1">The sequence shown here is derived from an EMBL/GenBank/DDBJ whole genome shotgun (WGS) entry which is preliminary data.</text>
</comment>
<organism evidence="1 2">
    <name type="scientific">Solanum commersonii</name>
    <name type="common">Commerson's wild potato</name>
    <name type="synonym">Commerson's nightshade</name>
    <dbReference type="NCBI Taxonomy" id="4109"/>
    <lineage>
        <taxon>Eukaryota</taxon>
        <taxon>Viridiplantae</taxon>
        <taxon>Streptophyta</taxon>
        <taxon>Embryophyta</taxon>
        <taxon>Tracheophyta</taxon>
        <taxon>Spermatophyta</taxon>
        <taxon>Magnoliopsida</taxon>
        <taxon>eudicotyledons</taxon>
        <taxon>Gunneridae</taxon>
        <taxon>Pentapetalae</taxon>
        <taxon>asterids</taxon>
        <taxon>lamiids</taxon>
        <taxon>Solanales</taxon>
        <taxon>Solanaceae</taxon>
        <taxon>Solanoideae</taxon>
        <taxon>Solaneae</taxon>
        <taxon>Solanum</taxon>
    </lineage>
</organism>